<dbReference type="CDD" id="cd20753">
    <property type="entry name" value="cyt_P460_Mc-like"/>
    <property type="match status" value="1"/>
</dbReference>
<reference evidence="3 4" key="1">
    <citation type="submission" date="2019-07" db="EMBL/GenBank/DDBJ databases">
        <title>Genomic Encyclopedia of Archaeal and Bacterial Type Strains, Phase II (KMG-II): from individual species to whole genera.</title>
        <authorList>
            <person name="Goeker M."/>
        </authorList>
    </citation>
    <scope>NUCLEOTIDE SEQUENCE [LARGE SCALE GENOMIC DNA]</scope>
    <source>
        <strain evidence="3 4">ATCC BAA-1854</strain>
    </source>
</reference>
<dbReference type="InterPro" id="IPR025992">
    <property type="entry name" value="Haem-bd"/>
</dbReference>
<comment type="caution">
    <text evidence="3">The sequence shown here is derived from an EMBL/GenBank/DDBJ whole genome shotgun (WGS) entry which is preliminary data.</text>
</comment>
<dbReference type="SMART" id="SM01235">
    <property type="entry name" value="Haem_bd"/>
    <property type="match status" value="1"/>
</dbReference>
<accession>A0A562TSY0</accession>
<keyword evidence="1" id="KW-1133">Transmembrane helix</keyword>
<dbReference type="RefSeq" id="WP_144914948.1">
    <property type="nucleotide sequence ID" value="NZ_VLLI01000012.1"/>
</dbReference>
<keyword evidence="1" id="KW-0812">Transmembrane</keyword>
<protein>
    <submittedName>
        <fullName evidence="3">Cytochrome P460</fullName>
    </submittedName>
</protein>
<keyword evidence="1" id="KW-0472">Membrane</keyword>
<dbReference type="InterPro" id="IPR032033">
    <property type="entry name" value="Cytochrome_P460"/>
</dbReference>
<proteinExistence type="predicted"/>
<dbReference type="Pfam" id="PF16694">
    <property type="entry name" value="Cytochrome_P460"/>
    <property type="match status" value="1"/>
</dbReference>
<evidence type="ECO:0000313" key="3">
    <source>
        <dbReference type="EMBL" id="TWI96652.1"/>
    </source>
</evidence>
<name>A0A562TSY0_9SPHI</name>
<organism evidence="3 4">
    <name type="scientific">Mucilaginibacter frigoritolerans</name>
    <dbReference type="NCBI Taxonomy" id="652788"/>
    <lineage>
        <taxon>Bacteria</taxon>
        <taxon>Pseudomonadati</taxon>
        <taxon>Bacteroidota</taxon>
        <taxon>Sphingobacteriia</taxon>
        <taxon>Sphingobacteriales</taxon>
        <taxon>Sphingobacteriaceae</taxon>
        <taxon>Mucilaginibacter</taxon>
    </lineage>
</organism>
<dbReference type="EMBL" id="VLLI01000012">
    <property type="protein sequence ID" value="TWI96652.1"/>
    <property type="molecule type" value="Genomic_DNA"/>
</dbReference>
<evidence type="ECO:0000259" key="2">
    <source>
        <dbReference type="SMART" id="SM01235"/>
    </source>
</evidence>
<dbReference type="AlphaFoldDB" id="A0A562TSY0"/>
<dbReference type="Pfam" id="PF14376">
    <property type="entry name" value="Haem_bd"/>
    <property type="match status" value="1"/>
</dbReference>
<dbReference type="OrthoDB" id="196738at2"/>
<feature type="domain" description="Haem-binding" evidence="2">
    <location>
        <begin position="21"/>
        <end position="150"/>
    </location>
</feature>
<gene>
    <name evidence="3" type="ORF">JN11_03763</name>
</gene>
<evidence type="ECO:0000313" key="4">
    <source>
        <dbReference type="Proteomes" id="UP000317010"/>
    </source>
</evidence>
<sequence>MKVIPKKAFRFYFFAFVVTGALVFGALQIKQPVITNPPVTGDIQAPAEVKVILRRACYDCHSNETNLRWYDKIAPVSWKVAAHIKRGRELMNFSEWNKLAPVDQKAKLWECLNQINAGAMPVKDYETVHTSSKVSEQDLNTLKNYLNTITGITPMDTAKLNARDKQYELLKNRATAITSLPKALNGVEFIPDYKNWQAISTTERFDNGTMRVIFGNEVAVKAIKDHQINPWPKGTVFAKVAWDQVVDNNGNITTGAFKQVEFMIKDKEKFVSTHGWGFARFKTPKLVPYGKTVMFTNECINCHRPLSDNDFVFTQPIKN</sequence>
<dbReference type="Gene3D" id="3.50.70.20">
    <property type="entry name" value="Cytochrome P460"/>
    <property type="match status" value="1"/>
</dbReference>
<dbReference type="InterPro" id="IPR038142">
    <property type="entry name" value="Cytochrome_P460_sp"/>
</dbReference>
<keyword evidence="4" id="KW-1185">Reference proteome</keyword>
<dbReference type="Proteomes" id="UP000317010">
    <property type="component" value="Unassembled WGS sequence"/>
</dbReference>
<evidence type="ECO:0000256" key="1">
    <source>
        <dbReference type="SAM" id="Phobius"/>
    </source>
</evidence>
<feature type="transmembrane region" description="Helical" evidence="1">
    <location>
        <begin position="12"/>
        <end position="29"/>
    </location>
</feature>